<proteinExistence type="predicted"/>
<dbReference type="RefSeq" id="WP_101210343.1">
    <property type="nucleotide sequence ID" value="NZ_FUXU01000070.1"/>
</dbReference>
<keyword evidence="5" id="KW-1185">Reference proteome</keyword>
<name>A0A1T4VG25_9GAMM</name>
<dbReference type="Pfam" id="PF00583">
    <property type="entry name" value="Acetyltransf_1"/>
    <property type="match status" value="1"/>
</dbReference>
<reference evidence="5" key="1">
    <citation type="submission" date="2017-02" db="EMBL/GenBank/DDBJ databases">
        <authorList>
            <person name="Varghese N."/>
            <person name="Submissions S."/>
        </authorList>
    </citation>
    <scope>NUCLEOTIDE SEQUENCE [LARGE SCALE GENOMIC DNA]</scope>
    <source>
        <strain evidence="5">DSM 22720</strain>
    </source>
</reference>
<dbReference type="InterPro" id="IPR016181">
    <property type="entry name" value="Acyl_CoA_acyltransferase"/>
</dbReference>
<keyword evidence="2" id="KW-0012">Acyltransferase</keyword>
<evidence type="ECO:0000259" key="3">
    <source>
        <dbReference type="PROSITE" id="PS51186"/>
    </source>
</evidence>
<keyword evidence="1" id="KW-0808">Transferase</keyword>
<accession>A0A1T4VG25</accession>
<dbReference type="InterPro" id="IPR000182">
    <property type="entry name" value="GNAT_dom"/>
</dbReference>
<dbReference type="OrthoDB" id="9796171at2"/>
<dbReference type="Gene3D" id="3.40.630.30">
    <property type="match status" value="1"/>
</dbReference>
<evidence type="ECO:0000256" key="1">
    <source>
        <dbReference type="ARBA" id="ARBA00022679"/>
    </source>
</evidence>
<dbReference type="PROSITE" id="PS51186">
    <property type="entry name" value="GNAT"/>
    <property type="match status" value="1"/>
</dbReference>
<dbReference type="Proteomes" id="UP000190162">
    <property type="component" value="Unassembled WGS sequence"/>
</dbReference>
<evidence type="ECO:0000313" key="5">
    <source>
        <dbReference type="Proteomes" id="UP000190162"/>
    </source>
</evidence>
<evidence type="ECO:0000313" key="4">
    <source>
        <dbReference type="EMBL" id="SKA63932.1"/>
    </source>
</evidence>
<dbReference type="SUPFAM" id="SSF55729">
    <property type="entry name" value="Acyl-CoA N-acyltransferases (Nat)"/>
    <property type="match status" value="1"/>
</dbReference>
<dbReference type="EMBL" id="FUXU01000070">
    <property type="protein sequence ID" value="SKA63932.1"/>
    <property type="molecule type" value="Genomic_DNA"/>
</dbReference>
<dbReference type="PANTHER" id="PTHR43877">
    <property type="entry name" value="AMINOALKYLPHOSPHONATE N-ACETYLTRANSFERASE-RELATED-RELATED"/>
    <property type="match status" value="1"/>
</dbReference>
<feature type="domain" description="N-acetyltransferase" evidence="3">
    <location>
        <begin position="7"/>
        <end position="148"/>
    </location>
</feature>
<gene>
    <name evidence="4" type="ORF">SAMN02745132_03804</name>
</gene>
<dbReference type="GO" id="GO:0016747">
    <property type="term" value="F:acyltransferase activity, transferring groups other than amino-acyl groups"/>
    <property type="evidence" value="ECO:0007669"/>
    <property type="project" value="InterPro"/>
</dbReference>
<evidence type="ECO:0000256" key="2">
    <source>
        <dbReference type="ARBA" id="ARBA00023315"/>
    </source>
</evidence>
<dbReference type="CDD" id="cd04301">
    <property type="entry name" value="NAT_SF"/>
    <property type="match status" value="1"/>
</dbReference>
<organism evidence="4 5">
    <name type="scientific">Enterovibrio nigricans DSM 22720</name>
    <dbReference type="NCBI Taxonomy" id="1121868"/>
    <lineage>
        <taxon>Bacteria</taxon>
        <taxon>Pseudomonadati</taxon>
        <taxon>Pseudomonadota</taxon>
        <taxon>Gammaproteobacteria</taxon>
        <taxon>Vibrionales</taxon>
        <taxon>Vibrionaceae</taxon>
        <taxon>Enterovibrio</taxon>
    </lineage>
</organism>
<dbReference type="InterPro" id="IPR050832">
    <property type="entry name" value="Bact_Acetyltransf"/>
</dbReference>
<sequence>MSGDIQYTIQQINSESPLYPLAVDLRHRLFFRDLGLPKQVVLDQKEAASLHYAMSLGETLVAYGRLSETGKLEMQVSQMVVAPNFQRLGHGEKLLKHLVEQAEAKGVKMLHLAARLHAVPLYKKLGFKSVGEEYTSTLTNVVHIKMIREVL</sequence>
<dbReference type="AlphaFoldDB" id="A0A1T4VG25"/>
<protein>
    <recommendedName>
        <fullName evidence="3">N-acetyltransferase domain-containing protein</fullName>
    </recommendedName>
</protein>